<keyword evidence="3" id="KW-1185">Reference proteome</keyword>
<evidence type="ECO:0000256" key="1">
    <source>
        <dbReference type="SAM" id="Phobius"/>
    </source>
</evidence>
<name>A0ABP3KFB5_9ACTN</name>
<keyword evidence="1" id="KW-0472">Membrane</keyword>
<evidence type="ECO:0000313" key="3">
    <source>
        <dbReference type="Proteomes" id="UP001500909"/>
    </source>
</evidence>
<dbReference type="Proteomes" id="UP001500909">
    <property type="component" value="Unassembled WGS sequence"/>
</dbReference>
<dbReference type="EMBL" id="BAAABY010000033">
    <property type="protein sequence ID" value="GAA0478397.1"/>
    <property type="molecule type" value="Genomic_DNA"/>
</dbReference>
<accession>A0ABP3KFB5</accession>
<keyword evidence="1" id="KW-1133">Transmembrane helix</keyword>
<reference evidence="3" key="1">
    <citation type="journal article" date="2019" name="Int. J. Syst. Evol. Microbiol.">
        <title>The Global Catalogue of Microorganisms (GCM) 10K type strain sequencing project: providing services to taxonomists for standard genome sequencing and annotation.</title>
        <authorList>
            <consortium name="The Broad Institute Genomics Platform"/>
            <consortium name="The Broad Institute Genome Sequencing Center for Infectious Disease"/>
            <person name="Wu L."/>
            <person name="Ma J."/>
        </authorList>
    </citation>
    <scope>NUCLEOTIDE SEQUENCE [LARGE SCALE GENOMIC DNA]</scope>
    <source>
        <strain evidence="3">JCM 4805</strain>
    </source>
</reference>
<comment type="caution">
    <text evidence="2">The sequence shown here is derived from an EMBL/GenBank/DDBJ whole genome shotgun (WGS) entry which is preliminary data.</text>
</comment>
<organism evidence="2 3">
    <name type="scientific">Streptomyces olivaceiscleroticus</name>
    <dbReference type="NCBI Taxonomy" id="68245"/>
    <lineage>
        <taxon>Bacteria</taxon>
        <taxon>Bacillati</taxon>
        <taxon>Actinomycetota</taxon>
        <taxon>Actinomycetes</taxon>
        <taxon>Kitasatosporales</taxon>
        <taxon>Streptomycetaceae</taxon>
        <taxon>Streptomyces</taxon>
    </lineage>
</organism>
<protein>
    <submittedName>
        <fullName evidence="2">Uncharacterized protein</fullName>
    </submittedName>
</protein>
<evidence type="ECO:0000313" key="2">
    <source>
        <dbReference type="EMBL" id="GAA0478397.1"/>
    </source>
</evidence>
<gene>
    <name evidence="2" type="ORF">GCM10010361_48700</name>
</gene>
<keyword evidence="1" id="KW-0812">Transmembrane</keyword>
<proteinExistence type="predicted"/>
<feature type="transmembrane region" description="Helical" evidence="1">
    <location>
        <begin position="47"/>
        <end position="71"/>
    </location>
</feature>
<sequence>MYRGPATPVPARVIPMSTASRGDAPRRLPPAPLRPRLGPLASTLRDVLGCLGVIVTAVLVSLVCVLLSQAFPQLAEISP</sequence>